<evidence type="ECO:0000256" key="1">
    <source>
        <dbReference type="SAM" id="Phobius"/>
    </source>
</evidence>
<keyword evidence="4" id="KW-1185">Reference proteome</keyword>
<keyword evidence="1" id="KW-0812">Transmembrane</keyword>
<evidence type="ECO:0000313" key="4">
    <source>
        <dbReference type="Proteomes" id="UP000281553"/>
    </source>
</evidence>
<dbReference type="EMBL" id="UYRU01049534">
    <property type="protein sequence ID" value="VDN10618.1"/>
    <property type="molecule type" value="Genomic_DNA"/>
</dbReference>
<proteinExistence type="predicted"/>
<keyword evidence="1" id="KW-1133">Transmembrane helix</keyword>
<organism evidence="3 4">
    <name type="scientific">Dibothriocephalus latus</name>
    <name type="common">Fish tapeworm</name>
    <name type="synonym">Diphyllobothrium latum</name>
    <dbReference type="NCBI Taxonomy" id="60516"/>
    <lineage>
        <taxon>Eukaryota</taxon>
        <taxon>Metazoa</taxon>
        <taxon>Spiralia</taxon>
        <taxon>Lophotrochozoa</taxon>
        <taxon>Platyhelminthes</taxon>
        <taxon>Cestoda</taxon>
        <taxon>Eucestoda</taxon>
        <taxon>Diphyllobothriidea</taxon>
        <taxon>Diphyllobothriidae</taxon>
        <taxon>Dibothriocephalus</taxon>
    </lineage>
</organism>
<dbReference type="AlphaFoldDB" id="A0A3P7LL53"/>
<name>A0A3P7LL53_DIBLA</name>
<keyword evidence="1" id="KW-0472">Membrane</keyword>
<protein>
    <submittedName>
        <fullName evidence="3">Uncharacterized protein</fullName>
    </submittedName>
</protein>
<accession>A0A3P7LL53</accession>
<keyword evidence="2" id="KW-0732">Signal</keyword>
<gene>
    <name evidence="3" type="ORF">DILT_LOCUS6449</name>
</gene>
<evidence type="ECO:0000313" key="3">
    <source>
        <dbReference type="EMBL" id="VDN10618.1"/>
    </source>
</evidence>
<feature type="chain" id="PRO_5018119199" evidence="2">
    <location>
        <begin position="20"/>
        <end position="144"/>
    </location>
</feature>
<reference evidence="3 4" key="1">
    <citation type="submission" date="2018-11" db="EMBL/GenBank/DDBJ databases">
        <authorList>
            <consortium name="Pathogen Informatics"/>
        </authorList>
    </citation>
    <scope>NUCLEOTIDE SEQUENCE [LARGE SCALE GENOMIC DNA]</scope>
</reference>
<evidence type="ECO:0000256" key="2">
    <source>
        <dbReference type="SAM" id="SignalP"/>
    </source>
</evidence>
<dbReference type="Proteomes" id="UP000281553">
    <property type="component" value="Unassembled WGS sequence"/>
</dbReference>
<feature type="signal peptide" evidence="2">
    <location>
        <begin position="1"/>
        <end position="19"/>
    </location>
</feature>
<sequence length="144" mass="15160">MMAPTCLLLLLLFLGHSQAAKVTVKPAERTTAGLVFPIEADFAIKDIVSVPAPTGEAAKTEPLVKFPSEQTCIDAFTPPCSDIVSGTSKLNVTIDLKSEQVTLMLEGAKGEQVQAVFVPGSAAGWMTPASALIFASLALLFFLH</sequence>
<feature type="transmembrane region" description="Helical" evidence="1">
    <location>
        <begin position="122"/>
        <end position="143"/>
    </location>
</feature>